<sequence>MDKSIMTSEPEVAVNRFGILSWLTHHKVEVVKNHRLALLIRVVVMEQTDLPLIPHARVVGAGSGDATAAFGGTYKRLPQHGRRHRARVHRHAGRVLGAPHPVVPQTADARLAGSTAAAVTIVGDWVGHNPDEYCLYIYCNQCDVVLIQGVMITPNIPCFQYAWAAEAGLGGATEMAADGTGQAAKGLACVTGELAQPP</sequence>
<dbReference type="EMBL" id="CP144753">
    <property type="protein sequence ID" value="WVZ95517.1"/>
    <property type="molecule type" value="Genomic_DNA"/>
</dbReference>
<name>A0AAQ3XGD2_PASNO</name>
<accession>A0AAQ3XGD2</accession>
<dbReference type="Proteomes" id="UP001341281">
    <property type="component" value="Chromosome 09"/>
</dbReference>
<reference evidence="1 2" key="1">
    <citation type="submission" date="2024-02" db="EMBL/GenBank/DDBJ databases">
        <title>High-quality chromosome-scale genome assembly of Pensacola bahiagrass (Paspalum notatum Flugge var. saurae).</title>
        <authorList>
            <person name="Vega J.M."/>
            <person name="Podio M."/>
            <person name="Orjuela J."/>
            <person name="Siena L.A."/>
            <person name="Pessino S.C."/>
            <person name="Combes M.C."/>
            <person name="Mariac C."/>
            <person name="Albertini E."/>
            <person name="Pupilli F."/>
            <person name="Ortiz J.P.A."/>
            <person name="Leblanc O."/>
        </authorList>
    </citation>
    <scope>NUCLEOTIDE SEQUENCE [LARGE SCALE GENOMIC DNA]</scope>
    <source>
        <strain evidence="1">R1</strain>
        <tissue evidence="1">Leaf</tissue>
    </source>
</reference>
<evidence type="ECO:0000313" key="2">
    <source>
        <dbReference type="Proteomes" id="UP001341281"/>
    </source>
</evidence>
<gene>
    <name evidence="1" type="ORF">U9M48_041270</name>
</gene>
<proteinExistence type="predicted"/>
<dbReference type="AlphaFoldDB" id="A0AAQ3XGD2"/>
<keyword evidence="2" id="KW-1185">Reference proteome</keyword>
<organism evidence="1 2">
    <name type="scientific">Paspalum notatum var. saurae</name>
    <dbReference type="NCBI Taxonomy" id="547442"/>
    <lineage>
        <taxon>Eukaryota</taxon>
        <taxon>Viridiplantae</taxon>
        <taxon>Streptophyta</taxon>
        <taxon>Embryophyta</taxon>
        <taxon>Tracheophyta</taxon>
        <taxon>Spermatophyta</taxon>
        <taxon>Magnoliopsida</taxon>
        <taxon>Liliopsida</taxon>
        <taxon>Poales</taxon>
        <taxon>Poaceae</taxon>
        <taxon>PACMAD clade</taxon>
        <taxon>Panicoideae</taxon>
        <taxon>Andropogonodae</taxon>
        <taxon>Paspaleae</taxon>
        <taxon>Paspalinae</taxon>
        <taxon>Paspalum</taxon>
    </lineage>
</organism>
<evidence type="ECO:0000313" key="1">
    <source>
        <dbReference type="EMBL" id="WVZ95517.1"/>
    </source>
</evidence>
<protein>
    <submittedName>
        <fullName evidence="1">Uncharacterized protein</fullName>
    </submittedName>
</protein>